<dbReference type="SMART" id="SM00382">
    <property type="entry name" value="AAA"/>
    <property type="match status" value="1"/>
</dbReference>
<evidence type="ECO:0000256" key="8">
    <source>
        <dbReference type="ARBA" id="ARBA00022927"/>
    </source>
</evidence>
<accession>A0A0C1R0T9</accession>
<dbReference type="Proteomes" id="UP000031366">
    <property type="component" value="Unassembled WGS sequence"/>
</dbReference>
<dbReference type="Gene3D" id="1.20.120.1380">
    <property type="entry name" value="Flagellar FlhF biosynthesis protein, N domain"/>
    <property type="match status" value="1"/>
</dbReference>
<reference evidence="16 17" key="1">
    <citation type="journal article" date="2015" name="Infect. Genet. Evol.">
        <title>Genomic sequences of six botulinum neurotoxin-producing strains representing three clostridial species illustrate the mobility and diversity of botulinum neurotoxin genes.</title>
        <authorList>
            <person name="Smith T.J."/>
            <person name="Hill K.K."/>
            <person name="Xie G."/>
            <person name="Foley B.T."/>
            <person name="Williamson C.H."/>
            <person name="Foster J.T."/>
            <person name="Johnson S.L."/>
            <person name="Chertkov O."/>
            <person name="Teshima H."/>
            <person name="Gibbons H.S."/>
            <person name="Johnsky L.A."/>
            <person name="Karavis M.A."/>
            <person name="Smith L.A."/>
        </authorList>
    </citation>
    <scope>NUCLEOTIDE SEQUENCE [LARGE SCALE GENOMIC DNA]</scope>
    <source>
        <strain evidence="16 17">CDC 2741</strain>
    </source>
</reference>
<evidence type="ECO:0000259" key="15">
    <source>
        <dbReference type="SMART" id="SM00962"/>
    </source>
</evidence>
<evidence type="ECO:0000256" key="5">
    <source>
        <dbReference type="ARBA" id="ARBA00022475"/>
    </source>
</evidence>
<dbReference type="GO" id="GO:0044781">
    <property type="term" value="P:bacterial-type flagellum organization"/>
    <property type="evidence" value="ECO:0007669"/>
    <property type="project" value="UniProtKB-UniRule"/>
</dbReference>
<keyword evidence="17" id="KW-1185">Reference proteome</keyword>
<keyword evidence="8" id="KW-0653">Protein transport</keyword>
<dbReference type="PANTHER" id="PTHR43134:SF3">
    <property type="entry name" value="FLAGELLAR BIOSYNTHESIS PROTEIN FLHF"/>
    <property type="match status" value="1"/>
</dbReference>
<evidence type="ECO:0000256" key="11">
    <source>
        <dbReference type="ARBA" id="ARBA00023225"/>
    </source>
</evidence>
<sequence>MIIKKYVATNMNEALTRIRQELGKDAVIISQRRIKKSGIKGFFGKKVLEVTAAIESKEKENFEVDLDIKNSKEPRQDEKNLIDAILKSQISRNTDKFSEIKNIRNDEKPIEEKENTEIYKEVMEMKNMITSLLNGEINSSIGATDKTNLGLILEDADVCKEVTEDILNSINSEGNEEEKLEEVKKIIGNMVSIEELDVEGTVVFIGPTGVGKTTTIAKLAGRLALVEKKKVGLITIDTYRIGAVEQLKTYAEIMNIPFKVVFTMKDMEAAIESMKDCEVILIDTTGRSSKNTMQLSELLAFVEKTNAKSINLVVSATTKNKDIKIIADSYKALNFNRVIITKLDETSTYGSILNIIKEVGVPLSFITTGQNVPEDIKCPESSEIASLIIGEKNIC</sequence>
<keyword evidence="6" id="KW-0547">Nucleotide-binding</keyword>
<evidence type="ECO:0000256" key="4">
    <source>
        <dbReference type="ARBA" id="ARBA00022448"/>
    </source>
</evidence>
<dbReference type="PANTHER" id="PTHR43134">
    <property type="entry name" value="SIGNAL RECOGNITION PARTICLE RECEPTOR SUBUNIT ALPHA"/>
    <property type="match status" value="1"/>
</dbReference>
<evidence type="ECO:0000256" key="1">
    <source>
        <dbReference type="ARBA" id="ARBA00004413"/>
    </source>
</evidence>
<keyword evidence="16" id="KW-0969">Cilium</keyword>
<feature type="domain" description="AAA+ ATPase" evidence="14">
    <location>
        <begin position="198"/>
        <end position="345"/>
    </location>
</feature>
<keyword evidence="4" id="KW-0813">Transport</keyword>
<keyword evidence="7" id="KW-1005">Bacterial flagellum biogenesis</keyword>
<evidence type="ECO:0000313" key="16">
    <source>
        <dbReference type="EMBL" id="KIE46972.1"/>
    </source>
</evidence>
<evidence type="ECO:0000256" key="6">
    <source>
        <dbReference type="ARBA" id="ARBA00022741"/>
    </source>
</evidence>
<proteinExistence type="inferred from homology"/>
<dbReference type="FunFam" id="3.40.50.300:FF:000695">
    <property type="entry name" value="Flagellar biosynthesis regulator FlhF"/>
    <property type="match status" value="1"/>
</dbReference>
<dbReference type="STRING" id="29341.RSJ17_12665"/>
<dbReference type="EMBL" id="AYSO01000015">
    <property type="protein sequence ID" value="KIE46972.1"/>
    <property type="molecule type" value="Genomic_DNA"/>
</dbReference>
<evidence type="ECO:0000259" key="14">
    <source>
        <dbReference type="SMART" id="SM00382"/>
    </source>
</evidence>
<keyword evidence="11" id="KW-1006">Bacterial flagellum protein export</keyword>
<dbReference type="GO" id="GO:0003924">
    <property type="term" value="F:GTPase activity"/>
    <property type="evidence" value="ECO:0007669"/>
    <property type="project" value="UniProtKB-UniRule"/>
</dbReference>
<keyword evidence="10" id="KW-0472">Membrane</keyword>
<evidence type="ECO:0000256" key="10">
    <source>
        <dbReference type="ARBA" id="ARBA00023136"/>
    </source>
</evidence>
<feature type="domain" description="SRP54-type proteins GTP-binding" evidence="15">
    <location>
        <begin position="199"/>
        <end position="390"/>
    </location>
</feature>
<keyword evidence="5" id="KW-1003">Cell membrane</keyword>
<comment type="caution">
    <text evidence="16">The sequence shown here is derived from an EMBL/GenBank/DDBJ whole genome shotgun (WGS) entry which is preliminary data.</text>
</comment>
<evidence type="ECO:0000256" key="9">
    <source>
        <dbReference type="ARBA" id="ARBA00023134"/>
    </source>
</evidence>
<name>A0A0C1R0T9_9CLOT</name>
<keyword evidence="16" id="KW-0282">Flagellum</keyword>
<dbReference type="GO" id="GO:0005886">
    <property type="term" value="C:plasma membrane"/>
    <property type="evidence" value="ECO:0007669"/>
    <property type="project" value="UniProtKB-SubCell"/>
</dbReference>
<dbReference type="NCBIfam" id="TIGR03499">
    <property type="entry name" value="FlhF"/>
    <property type="match status" value="1"/>
</dbReference>
<dbReference type="SUPFAM" id="SSF52540">
    <property type="entry name" value="P-loop containing nucleoside triphosphate hydrolases"/>
    <property type="match status" value="1"/>
</dbReference>
<evidence type="ECO:0000256" key="13">
    <source>
        <dbReference type="NCBIfam" id="TIGR03499"/>
    </source>
</evidence>
<evidence type="ECO:0000313" key="17">
    <source>
        <dbReference type="Proteomes" id="UP000031366"/>
    </source>
</evidence>
<comment type="subcellular location">
    <subcellularLocation>
        <location evidence="1">Cell membrane</location>
        <topology evidence="1">Peripheral membrane protein</topology>
        <orientation evidence="1">Cytoplasmic side</orientation>
    </subcellularLocation>
</comment>
<dbReference type="GO" id="GO:0006614">
    <property type="term" value="P:SRP-dependent cotranslational protein targeting to membrane"/>
    <property type="evidence" value="ECO:0007669"/>
    <property type="project" value="UniProtKB-UniRule"/>
</dbReference>
<comment type="function">
    <text evidence="12">Necessary for flagellar biosynthesis. May be involved in translocation of the flagellum.</text>
</comment>
<dbReference type="InterPro" id="IPR027417">
    <property type="entry name" value="P-loop_NTPase"/>
</dbReference>
<dbReference type="CDD" id="cd17873">
    <property type="entry name" value="FlhF"/>
    <property type="match status" value="1"/>
</dbReference>
<gene>
    <name evidence="16" type="primary">flhF</name>
    <name evidence="16" type="ORF">U732_1514</name>
</gene>
<dbReference type="Pfam" id="PF00448">
    <property type="entry name" value="SRP54"/>
    <property type="match status" value="1"/>
</dbReference>
<dbReference type="InterPro" id="IPR047040">
    <property type="entry name" value="FlhF__GTPase_dom"/>
</dbReference>
<comment type="similarity">
    <text evidence="2">Belongs to the GTP-binding SRP family.</text>
</comment>
<evidence type="ECO:0000256" key="12">
    <source>
        <dbReference type="ARBA" id="ARBA00025337"/>
    </source>
</evidence>
<dbReference type="GO" id="GO:0005047">
    <property type="term" value="F:signal recognition particle binding"/>
    <property type="evidence" value="ECO:0007669"/>
    <property type="project" value="TreeGrafter"/>
</dbReference>
<dbReference type="RefSeq" id="WP_039632556.1">
    <property type="nucleotide sequence ID" value="NZ_AYSO01000015.1"/>
</dbReference>
<dbReference type="InterPro" id="IPR003593">
    <property type="entry name" value="AAA+_ATPase"/>
</dbReference>
<evidence type="ECO:0000256" key="3">
    <source>
        <dbReference type="ARBA" id="ARBA00014919"/>
    </source>
</evidence>
<evidence type="ECO:0000256" key="2">
    <source>
        <dbReference type="ARBA" id="ARBA00008531"/>
    </source>
</evidence>
<dbReference type="GO" id="GO:0005525">
    <property type="term" value="F:GTP binding"/>
    <property type="evidence" value="ECO:0007669"/>
    <property type="project" value="UniProtKB-UniRule"/>
</dbReference>
<dbReference type="OrthoDB" id="9778554at2"/>
<dbReference type="InterPro" id="IPR000897">
    <property type="entry name" value="SRP54_GTPase_dom"/>
</dbReference>
<dbReference type="SMART" id="SM00962">
    <property type="entry name" value="SRP54"/>
    <property type="match status" value="1"/>
</dbReference>
<keyword evidence="9" id="KW-0342">GTP-binding</keyword>
<evidence type="ECO:0000256" key="7">
    <source>
        <dbReference type="ARBA" id="ARBA00022795"/>
    </source>
</evidence>
<dbReference type="InterPro" id="IPR020006">
    <property type="entry name" value="FlhF"/>
</dbReference>
<protein>
    <recommendedName>
        <fullName evidence="3 13">Flagellar biosynthesis protein FlhF</fullName>
    </recommendedName>
</protein>
<keyword evidence="16" id="KW-0966">Cell projection</keyword>
<dbReference type="AlphaFoldDB" id="A0A0C1R0T9"/>
<organism evidence="16 17">
    <name type="scientific">Clostridium argentinense CDC 2741</name>
    <dbReference type="NCBI Taxonomy" id="1418104"/>
    <lineage>
        <taxon>Bacteria</taxon>
        <taxon>Bacillati</taxon>
        <taxon>Bacillota</taxon>
        <taxon>Clostridia</taxon>
        <taxon>Eubacteriales</taxon>
        <taxon>Clostridiaceae</taxon>
        <taxon>Clostridium</taxon>
    </lineage>
</organism>
<dbReference type="Gene3D" id="3.40.50.300">
    <property type="entry name" value="P-loop containing nucleotide triphosphate hydrolases"/>
    <property type="match status" value="1"/>
</dbReference>
<dbReference type="GO" id="GO:0015031">
    <property type="term" value="P:protein transport"/>
    <property type="evidence" value="ECO:0007669"/>
    <property type="project" value="UniProtKB-KW"/>
</dbReference>